<name>A0A4Z0QDS4_9BACT</name>
<dbReference type="RefSeq" id="WP_135391629.1">
    <property type="nucleotide sequence ID" value="NZ_SRMB01000001.1"/>
</dbReference>
<dbReference type="OrthoDB" id="882891at2"/>
<evidence type="ECO:0000313" key="2">
    <source>
        <dbReference type="Proteomes" id="UP000298471"/>
    </source>
</evidence>
<gene>
    <name evidence="1" type="ORF">E5K02_01985</name>
</gene>
<protein>
    <submittedName>
        <fullName evidence="1">Uncharacterized protein</fullName>
    </submittedName>
</protein>
<sequence>MNHLSTSALPYALGSVSYLDLAHAQPSQARVSVPALGGSRLPAPAQATARGPKTLRVDTLRYVLHQASSGASYLHLSLFDDDRELAHWVLPGGVVQSALAPPTYLVEASRPLAPTAAQILDEGSCQPVGTYRCHPLHQLEQGLRNGHLELLLRGQELQGEFSLLRLHPQGHTWELHRQQPSLLTQRLVAWA</sequence>
<dbReference type="AlphaFoldDB" id="A0A4Z0QDS4"/>
<reference evidence="1 2" key="1">
    <citation type="submission" date="2019-04" db="EMBL/GenBank/DDBJ databases">
        <authorList>
            <person name="Feng G."/>
            <person name="Zhang J."/>
            <person name="Zhu H."/>
        </authorList>
    </citation>
    <scope>NUCLEOTIDE SEQUENCE [LARGE SCALE GENOMIC DNA]</scope>
    <source>
        <strain evidence="1 2">9PBR-1</strain>
    </source>
</reference>
<keyword evidence="2" id="KW-1185">Reference proteome</keyword>
<accession>A0A4Z0QDS4</accession>
<proteinExistence type="predicted"/>
<comment type="caution">
    <text evidence="1">The sequence shown here is derived from an EMBL/GenBank/DDBJ whole genome shotgun (WGS) entry which is preliminary data.</text>
</comment>
<evidence type="ECO:0000313" key="1">
    <source>
        <dbReference type="EMBL" id="TGE28258.1"/>
    </source>
</evidence>
<dbReference type="EMBL" id="SRMB01000001">
    <property type="protein sequence ID" value="TGE28258.1"/>
    <property type="molecule type" value="Genomic_DNA"/>
</dbReference>
<organism evidence="1 2">
    <name type="scientific">Hymenobacter metallicola</name>
    <dbReference type="NCBI Taxonomy" id="2563114"/>
    <lineage>
        <taxon>Bacteria</taxon>
        <taxon>Pseudomonadati</taxon>
        <taxon>Bacteroidota</taxon>
        <taxon>Cytophagia</taxon>
        <taxon>Cytophagales</taxon>
        <taxon>Hymenobacteraceae</taxon>
        <taxon>Hymenobacter</taxon>
    </lineage>
</organism>
<dbReference type="Proteomes" id="UP000298471">
    <property type="component" value="Unassembled WGS sequence"/>
</dbReference>